<gene>
    <name evidence="1" type="ORF">UFOVP372_16</name>
</gene>
<proteinExistence type="predicted"/>
<dbReference type="GO" id="GO:0009307">
    <property type="term" value="P:DNA restriction-modification system"/>
    <property type="evidence" value="ECO:0007669"/>
    <property type="project" value="InterPro"/>
</dbReference>
<evidence type="ECO:0000313" key="1">
    <source>
        <dbReference type="EMBL" id="CAB5222580.1"/>
    </source>
</evidence>
<dbReference type="GO" id="GO:0009007">
    <property type="term" value="F:site-specific DNA-methyltransferase (adenine-specific) activity"/>
    <property type="evidence" value="ECO:0007669"/>
    <property type="project" value="InterPro"/>
</dbReference>
<accession>A0A6J7WXT2</accession>
<name>A0A6J7WXT2_9CAUD</name>
<dbReference type="GO" id="GO:0032259">
    <property type="term" value="P:methylation"/>
    <property type="evidence" value="ECO:0007669"/>
    <property type="project" value="UniProtKB-KW"/>
</dbReference>
<keyword evidence="1" id="KW-0808">Transferase</keyword>
<dbReference type="InterPro" id="IPR008593">
    <property type="entry name" value="Dam_MeTrfase"/>
</dbReference>
<protein>
    <submittedName>
        <fullName evidence="1">Phage_N6A_met, phage N-6-adenine-methyltransferase</fullName>
    </submittedName>
</protein>
<organism evidence="1">
    <name type="scientific">uncultured Caudovirales phage</name>
    <dbReference type="NCBI Taxonomy" id="2100421"/>
    <lineage>
        <taxon>Viruses</taxon>
        <taxon>Duplodnaviria</taxon>
        <taxon>Heunggongvirae</taxon>
        <taxon>Uroviricota</taxon>
        <taxon>Caudoviricetes</taxon>
        <taxon>Peduoviridae</taxon>
        <taxon>Maltschvirus</taxon>
        <taxon>Maltschvirus maltsch</taxon>
    </lineage>
</organism>
<keyword evidence="1" id="KW-0489">Methyltransferase</keyword>
<sequence length="161" mass="18135">MSKRNFNTVTDGHDEWLTPKYITNTLGPFDLDPCSPGTRRPWDTAMYHLDEADNGLAAPWFGTVWCNPPYGRETFKWLAKLADHGDGIALVFARTETVGFFDQVWERADAVFFFKGRLKFWYVDGTEADTANAPSCLVAYGKSNVEKLRNSGFAGKLVVLK</sequence>
<dbReference type="GO" id="GO:0003677">
    <property type="term" value="F:DNA binding"/>
    <property type="evidence" value="ECO:0007669"/>
    <property type="project" value="InterPro"/>
</dbReference>
<dbReference type="EMBL" id="LR798302">
    <property type="protein sequence ID" value="CAB5222580.1"/>
    <property type="molecule type" value="Genomic_DNA"/>
</dbReference>
<dbReference type="Pfam" id="PF05869">
    <property type="entry name" value="Dam"/>
    <property type="match status" value="1"/>
</dbReference>
<reference evidence="1" key="1">
    <citation type="submission" date="2020-05" db="EMBL/GenBank/DDBJ databases">
        <authorList>
            <person name="Chiriac C."/>
            <person name="Salcher M."/>
            <person name="Ghai R."/>
            <person name="Kavagutti S V."/>
        </authorList>
    </citation>
    <scope>NUCLEOTIDE SEQUENCE</scope>
</reference>